<feature type="signal peptide" evidence="1">
    <location>
        <begin position="1"/>
        <end position="19"/>
    </location>
</feature>
<reference evidence="2 3" key="1">
    <citation type="submission" date="2019-06" db="EMBL/GenBank/DDBJ databases">
        <title>Whole genome sequence for Cellvibrionaceae sp. R142.</title>
        <authorList>
            <person name="Wang G."/>
        </authorList>
    </citation>
    <scope>NUCLEOTIDE SEQUENCE [LARGE SCALE GENOMIC DNA]</scope>
    <source>
        <strain evidence="2 3">R142</strain>
    </source>
</reference>
<evidence type="ECO:0000313" key="2">
    <source>
        <dbReference type="EMBL" id="TQV65693.1"/>
    </source>
</evidence>
<dbReference type="RefSeq" id="WP_142930304.1">
    <property type="nucleotide sequence ID" value="NZ_ML660131.1"/>
</dbReference>
<protein>
    <submittedName>
        <fullName evidence="2">Uncharacterized protein</fullName>
    </submittedName>
</protein>
<keyword evidence="3" id="KW-1185">Reference proteome</keyword>
<evidence type="ECO:0000256" key="1">
    <source>
        <dbReference type="SAM" id="SignalP"/>
    </source>
</evidence>
<name>A0A545SL36_9GAMM</name>
<comment type="caution">
    <text evidence="2">The sequence shown here is derived from an EMBL/GenBank/DDBJ whole genome shotgun (WGS) entry which is preliminary data.</text>
</comment>
<sequence length="107" mass="11629">MKKIFLFSILILTSSIAWSWDAKVTNILHHRDWVAVSFSPDPGNLGCSAGSPYLLKVDETAASQQRFSIILTALASGKTIGGHSDGCSSAIWGTSRPVIERINLRQN</sequence>
<proteinExistence type="predicted"/>
<feature type="chain" id="PRO_5021804102" evidence="1">
    <location>
        <begin position="20"/>
        <end position="107"/>
    </location>
</feature>
<gene>
    <name evidence="2" type="ORF">FKG94_28245</name>
</gene>
<organism evidence="2 3">
    <name type="scientific">Exilibacterium tricleocarpae</name>
    <dbReference type="NCBI Taxonomy" id="2591008"/>
    <lineage>
        <taxon>Bacteria</taxon>
        <taxon>Pseudomonadati</taxon>
        <taxon>Pseudomonadota</taxon>
        <taxon>Gammaproteobacteria</taxon>
        <taxon>Cellvibrionales</taxon>
        <taxon>Cellvibrionaceae</taxon>
        <taxon>Exilibacterium</taxon>
    </lineage>
</organism>
<dbReference type="EMBL" id="VHSG01000056">
    <property type="protein sequence ID" value="TQV65693.1"/>
    <property type="molecule type" value="Genomic_DNA"/>
</dbReference>
<keyword evidence="1" id="KW-0732">Signal</keyword>
<evidence type="ECO:0000313" key="3">
    <source>
        <dbReference type="Proteomes" id="UP000319732"/>
    </source>
</evidence>
<dbReference type="Proteomes" id="UP000319732">
    <property type="component" value="Unassembled WGS sequence"/>
</dbReference>
<dbReference type="OrthoDB" id="9874927at2"/>
<dbReference type="AlphaFoldDB" id="A0A545SL36"/>
<accession>A0A545SL36</accession>